<evidence type="ECO:0000259" key="1">
    <source>
        <dbReference type="Pfam" id="PF01548"/>
    </source>
</evidence>
<proteinExistence type="predicted"/>
<feature type="domain" description="Transposase IS116/IS110/IS902 C-terminal" evidence="2">
    <location>
        <begin position="267"/>
        <end position="344"/>
    </location>
</feature>
<dbReference type="InterPro" id="IPR003346">
    <property type="entry name" value="Transposase_20"/>
</dbReference>
<organism evidence="3 4">
    <name type="scientific">Lacticaseibacillus suilingensis</name>
    <dbReference type="NCBI Taxonomy" id="2799577"/>
    <lineage>
        <taxon>Bacteria</taxon>
        <taxon>Bacillati</taxon>
        <taxon>Bacillota</taxon>
        <taxon>Bacilli</taxon>
        <taxon>Lactobacillales</taxon>
        <taxon>Lactobacillaceae</taxon>
        <taxon>Lacticaseibacillus</taxon>
    </lineage>
</organism>
<dbReference type="Pfam" id="PF02371">
    <property type="entry name" value="Transposase_20"/>
    <property type="match status" value="1"/>
</dbReference>
<accession>A0ABW4BKD2</accession>
<keyword evidence="4" id="KW-1185">Reference proteome</keyword>
<name>A0ABW4BKD2_9LACO</name>
<evidence type="ECO:0000259" key="2">
    <source>
        <dbReference type="Pfam" id="PF02371"/>
    </source>
</evidence>
<dbReference type="Proteomes" id="UP001597199">
    <property type="component" value="Unassembled WGS sequence"/>
</dbReference>
<feature type="domain" description="Transposase IS110-like N-terminal" evidence="1">
    <location>
        <begin position="6"/>
        <end position="155"/>
    </location>
</feature>
<evidence type="ECO:0000313" key="4">
    <source>
        <dbReference type="Proteomes" id="UP001597199"/>
    </source>
</evidence>
<reference evidence="4" key="1">
    <citation type="journal article" date="2019" name="Int. J. Syst. Evol. Microbiol.">
        <title>The Global Catalogue of Microorganisms (GCM) 10K type strain sequencing project: providing services to taxonomists for standard genome sequencing and annotation.</title>
        <authorList>
            <consortium name="The Broad Institute Genomics Platform"/>
            <consortium name="The Broad Institute Genome Sequencing Center for Infectious Disease"/>
            <person name="Wu L."/>
            <person name="Ma J."/>
        </authorList>
    </citation>
    <scope>NUCLEOTIDE SEQUENCE [LARGE SCALE GENOMIC DNA]</scope>
    <source>
        <strain evidence="4">CCM 9110</strain>
    </source>
</reference>
<dbReference type="NCBIfam" id="NF033542">
    <property type="entry name" value="transpos_IS110"/>
    <property type="match status" value="1"/>
</dbReference>
<dbReference type="EMBL" id="JBHTOA010000067">
    <property type="protein sequence ID" value="MFD1400255.1"/>
    <property type="molecule type" value="Genomic_DNA"/>
</dbReference>
<comment type="caution">
    <text evidence="3">The sequence shown here is derived from an EMBL/GenBank/DDBJ whole genome shotgun (WGS) entry which is preliminary data.</text>
</comment>
<dbReference type="RefSeq" id="WP_204119840.1">
    <property type="nucleotide sequence ID" value="NZ_BOLV01000032.1"/>
</dbReference>
<dbReference type="PANTHER" id="PTHR33055:SF17">
    <property type="entry name" value="THIRD ORF IN TRANSPOSON ISC1491"/>
    <property type="match status" value="1"/>
</dbReference>
<dbReference type="InterPro" id="IPR047650">
    <property type="entry name" value="Transpos_IS110"/>
</dbReference>
<evidence type="ECO:0000313" key="3">
    <source>
        <dbReference type="EMBL" id="MFD1400255.1"/>
    </source>
</evidence>
<dbReference type="Pfam" id="PF01548">
    <property type="entry name" value="DEDD_Tnp_IS110"/>
    <property type="match status" value="1"/>
</dbReference>
<dbReference type="InterPro" id="IPR002525">
    <property type="entry name" value="Transp_IS110-like_N"/>
</dbReference>
<sequence>MECIFGIDVSKDSAEVAILANDRVVHSFKMALNKLGFAELEEQLQSFSEPVVIFEATGVYSRRVAAFFQREGLAYTQINPLQAKRAMEDFRSRKNDALDAEGLARAMARFHFASTYQEKPVYGELRDLERTYQQHNEDIVRAKNRLHRSLQMTFPEIEHVLSSTDGVLYWHLVQRFPHPNLVLECELDAITQIVQASTPKNIGLRRAQRIAGKLLDLAELSAPAALATDYIVKMTATQAHEVERPDHLKTETIREMAAAAKGLSEVRILMTIPGIGEKTALCLLAELGDVRRFHSANAINAYVGIDLIEYQSGNYTAEQHIRKRRNAYARKIMCRAIINIVSAAKYTPTRISAAYKRKKQSSQSKRTKQIAVAAMSQLNRLIRHLILNDELYDKTAFSPEQ</sequence>
<dbReference type="PANTHER" id="PTHR33055">
    <property type="entry name" value="TRANSPOSASE FOR INSERTION SEQUENCE ELEMENT IS1111A"/>
    <property type="match status" value="1"/>
</dbReference>
<protein>
    <submittedName>
        <fullName evidence="3">IS110 family transposase</fullName>
    </submittedName>
</protein>
<gene>
    <name evidence="3" type="ORF">ACFQ41_13260</name>
</gene>